<proteinExistence type="predicted"/>
<dbReference type="EMBL" id="GU123168">
    <property type="protein sequence ID" value="ADB22539.1"/>
    <property type="molecule type" value="Genomic_DNA"/>
</dbReference>
<protein>
    <submittedName>
        <fullName evidence="1">NodG</fullName>
    </submittedName>
</protein>
<reference evidence="2 3" key="3">
    <citation type="submission" date="2013-11" db="EMBL/GenBank/DDBJ databases">
        <title>Draft genome sequence of the broad-host-range Rhizobium sp. LPU83 strain, a member of the low-genetic diversity Oregon-like Rhizobium sp. group.</title>
        <authorList>
            <person name="Wibberg D."/>
            <person name="Puehler A."/>
            <person name="Schlueter A."/>
        </authorList>
    </citation>
    <scope>NUCLEOTIDE SEQUENCE [LARGE SCALE GENOMIC DNA]</scope>
    <source>
        <strain evidence="2 3">LPU83</strain>
        <plasmid evidence="2">pLPU83b</plasmid>
    </source>
</reference>
<organism evidence="1">
    <name type="scientific">Rhizobium favelukesii</name>
    <dbReference type="NCBI Taxonomy" id="348824"/>
    <lineage>
        <taxon>Bacteria</taxon>
        <taxon>Pseudomonadati</taxon>
        <taxon>Pseudomonadota</taxon>
        <taxon>Alphaproteobacteria</taxon>
        <taxon>Hyphomicrobiales</taxon>
        <taxon>Rhizobiaceae</taxon>
        <taxon>Rhizobium/Agrobacterium group</taxon>
        <taxon>Rhizobium</taxon>
    </lineage>
</organism>
<dbReference type="SUPFAM" id="SSF51735">
    <property type="entry name" value="NAD(P)-binding Rossmann-fold domains"/>
    <property type="match status" value="1"/>
</dbReference>
<keyword evidence="1" id="KW-0614">Plasmid</keyword>
<reference evidence="1" key="1">
    <citation type="submission" date="2009-10" db="EMBL/GenBank/DDBJ databases">
        <authorList>
            <person name="Torres Tejerizo G.A."/>
            <person name="Del Papa M.F."/>
            <person name="Draghi W.O."/>
            <person name="Lozano M.J."/>
            <person name="Giusti M.A."/>
            <person name="Lagares A."/>
            <person name="Pistorio M."/>
        </authorList>
    </citation>
    <scope>NUCLEOTIDE SEQUENCE</scope>
    <source>
        <strain evidence="1">LPU83</strain>
        <plasmid evidence="1">pLPU83b</plasmid>
    </source>
</reference>
<evidence type="ECO:0000313" key="2">
    <source>
        <dbReference type="EMBL" id="CDM60486.1"/>
    </source>
</evidence>
<gene>
    <name evidence="1" type="primary">nodG</name>
    <name evidence="2" type="ORF">LPU83_pLPU83b_0504</name>
</gene>
<evidence type="ECO:0000313" key="3">
    <source>
        <dbReference type="Proteomes" id="UP000019443"/>
    </source>
</evidence>
<sequence length="51" mass="5208">MFELNGRKALVAGASGAIRGAIARVLHAQGAAALSEAGATERLPGNRRPRP</sequence>
<dbReference type="AlphaFoldDB" id="E2DQI0"/>
<dbReference type="EMBL" id="CBYB010000047">
    <property type="protein sequence ID" value="CDM60486.1"/>
    <property type="molecule type" value="Genomic_DNA"/>
</dbReference>
<keyword evidence="3" id="KW-1185">Reference proteome</keyword>
<evidence type="ECO:0000313" key="1">
    <source>
        <dbReference type="EMBL" id="ADB22539.1"/>
    </source>
</evidence>
<accession>E2DQI0</accession>
<name>E2DQI0_9HYPH</name>
<geneLocation type="plasmid" evidence="1">
    <name>pLPU83b</name>
</geneLocation>
<dbReference type="InterPro" id="IPR036291">
    <property type="entry name" value="NAD(P)-bd_dom_sf"/>
</dbReference>
<dbReference type="Proteomes" id="UP000019443">
    <property type="component" value="Unassembled WGS sequence"/>
</dbReference>
<reference evidence="1" key="2">
    <citation type="journal article" date="2010" name="J. Bacteriol.">
        <title>The Nodulation of Alfalfa by the Acid-Tolerant Rhizobium sp. Strain LPU83 Does Not Require Sulfated Forms of Lipochitooligosaccharide Nodulation Signals.</title>
        <authorList>
            <person name="Torres Tejerizo G."/>
            <person name="Del Papa M.F."/>
            <person name="Soria-Diaz M.E."/>
            <person name="Draghi W."/>
            <person name="Lozano M."/>
            <person name="Giusti M.D."/>
            <person name="Manyani H."/>
            <person name="Megias M."/>
            <person name="Gil Serrano A."/>
            <person name="Puhler A."/>
            <person name="Niehaus K."/>
            <person name="Lagares A."/>
            <person name="Pistorio M."/>
        </authorList>
    </citation>
    <scope>NUCLEOTIDE SEQUENCE</scope>
    <source>
        <strain evidence="1">LPU83</strain>
        <plasmid evidence="1">pLPU83b</plasmid>
    </source>
</reference>